<sequence length="103" mass="10777">MYKRILSAALLFGMACTGPPAWAQALACAPRAGLVTKLEADYGETLSARGLQNPNALLEVFASQESGSFTVLISRPDGISCILSTGTHWMVEPVVPPKKGAAS</sequence>
<feature type="chain" id="PRO_5047121223" evidence="1">
    <location>
        <begin position="24"/>
        <end position="103"/>
    </location>
</feature>
<name>A0ABM9X9E0_9RHOB</name>
<evidence type="ECO:0000256" key="1">
    <source>
        <dbReference type="SAM" id="SignalP"/>
    </source>
</evidence>
<keyword evidence="3" id="KW-1185">Reference proteome</keyword>
<dbReference type="EMBL" id="ABID01000001">
    <property type="protein sequence ID" value="EDQ06070.1"/>
    <property type="molecule type" value="Genomic_DNA"/>
</dbReference>
<accession>A0ABM9X9E0</accession>
<protein>
    <submittedName>
        <fullName evidence="2">Lipoprotein, putative</fullName>
    </submittedName>
</protein>
<keyword evidence="1" id="KW-0732">Signal</keyword>
<proteinExistence type="predicted"/>
<gene>
    <name evidence="2" type="ORF">OIHEL45_04630</name>
</gene>
<reference evidence="2 3" key="1">
    <citation type="submission" date="2007-11" db="EMBL/GenBank/DDBJ databases">
        <authorList>
            <person name="Wagner-Dobler I."/>
            <person name="Ferriera S."/>
            <person name="Johnson J."/>
            <person name="Kravitz S."/>
            <person name="Beeson K."/>
            <person name="Sutton G."/>
            <person name="Rogers Y.-H."/>
            <person name="Friedman R."/>
            <person name="Frazier M."/>
            <person name="Venter J.C."/>
        </authorList>
    </citation>
    <scope>NUCLEOTIDE SEQUENCE [LARGE SCALE GENOMIC DNA]</scope>
    <source>
        <strain evidence="2 3">HEL-45</strain>
    </source>
</reference>
<keyword evidence="2" id="KW-0449">Lipoprotein</keyword>
<feature type="signal peptide" evidence="1">
    <location>
        <begin position="1"/>
        <end position="23"/>
    </location>
</feature>
<evidence type="ECO:0000313" key="2">
    <source>
        <dbReference type="EMBL" id="EDQ06070.1"/>
    </source>
</evidence>
<dbReference type="PROSITE" id="PS51257">
    <property type="entry name" value="PROKAR_LIPOPROTEIN"/>
    <property type="match status" value="1"/>
</dbReference>
<evidence type="ECO:0000313" key="3">
    <source>
        <dbReference type="Proteomes" id="UP000003257"/>
    </source>
</evidence>
<dbReference type="RefSeq" id="WP_007118139.1">
    <property type="nucleotide sequence ID" value="NZ_ABID01000001.1"/>
</dbReference>
<organism evidence="2 3">
    <name type="scientific">Sulfitobacter indolifex HEL-45</name>
    <dbReference type="NCBI Taxonomy" id="391624"/>
    <lineage>
        <taxon>Bacteria</taxon>
        <taxon>Pseudomonadati</taxon>
        <taxon>Pseudomonadota</taxon>
        <taxon>Alphaproteobacteria</taxon>
        <taxon>Rhodobacterales</taxon>
        <taxon>Roseobacteraceae</taxon>
        <taxon>Sulfitobacter</taxon>
    </lineage>
</organism>
<dbReference type="Proteomes" id="UP000003257">
    <property type="component" value="Unassembled WGS sequence"/>
</dbReference>
<comment type="caution">
    <text evidence="2">The sequence shown here is derived from an EMBL/GenBank/DDBJ whole genome shotgun (WGS) entry which is preliminary data.</text>
</comment>